<proteinExistence type="predicted"/>
<name>A0A0F9MV43_9ZZZZ</name>
<dbReference type="EMBL" id="LAZR01008172">
    <property type="protein sequence ID" value="KKM80500.1"/>
    <property type="molecule type" value="Genomic_DNA"/>
</dbReference>
<sequence length="73" mass="8787">MEKNTKKYFKAYYYVSGWYPINFGIHIDFTSPNIEIHVPFGFIRIGWDTEPRGKTVFDKWQNSKFMHRSFGLC</sequence>
<dbReference type="AlphaFoldDB" id="A0A0F9MV43"/>
<gene>
    <name evidence="1" type="ORF">LCGC14_1339240</name>
</gene>
<organism evidence="1">
    <name type="scientific">marine sediment metagenome</name>
    <dbReference type="NCBI Taxonomy" id="412755"/>
    <lineage>
        <taxon>unclassified sequences</taxon>
        <taxon>metagenomes</taxon>
        <taxon>ecological metagenomes</taxon>
    </lineage>
</organism>
<evidence type="ECO:0000313" key="1">
    <source>
        <dbReference type="EMBL" id="KKM80500.1"/>
    </source>
</evidence>
<protein>
    <submittedName>
        <fullName evidence="1">Uncharacterized protein</fullName>
    </submittedName>
</protein>
<accession>A0A0F9MV43</accession>
<reference evidence="1" key="1">
    <citation type="journal article" date="2015" name="Nature">
        <title>Complex archaea that bridge the gap between prokaryotes and eukaryotes.</title>
        <authorList>
            <person name="Spang A."/>
            <person name="Saw J.H."/>
            <person name="Jorgensen S.L."/>
            <person name="Zaremba-Niedzwiedzka K."/>
            <person name="Martijn J."/>
            <person name="Lind A.E."/>
            <person name="van Eijk R."/>
            <person name="Schleper C."/>
            <person name="Guy L."/>
            <person name="Ettema T.J."/>
        </authorList>
    </citation>
    <scope>NUCLEOTIDE SEQUENCE</scope>
</reference>
<comment type="caution">
    <text evidence="1">The sequence shown here is derived from an EMBL/GenBank/DDBJ whole genome shotgun (WGS) entry which is preliminary data.</text>
</comment>